<evidence type="ECO:0000256" key="8">
    <source>
        <dbReference type="SAM" id="MobiDB-lite"/>
    </source>
</evidence>
<dbReference type="InterPro" id="IPR056953">
    <property type="entry name" value="CUT_N"/>
</dbReference>
<dbReference type="Gene3D" id="2.60.40.3210">
    <property type="entry name" value="Zona pellucida, ZP-N domain"/>
    <property type="match status" value="1"/>
</dbReference>
<feature type="domain" description="ZP" evidence="9">
    <location>
        <begin position="64"/>
        <end position="312"/>
    </location>
</feature>
<protein>
    <recommendedName>
        <fullName evidence="9">ZP domain-containing protein</fullName>
    </recommendedName>
</protein>
<keyword evidence="11" id="KW-1185">Reference proteome</keyword>
<dbReference type="Pfam" id="PF25301">
    <property type="entry name" value="CUT_C"/>
    <property type="match status" value="1"/>
</dbReference>
<evidence type="ECO:0000256" key="4">
    <source>
        <dbReference type="ARBA" id="ARBA00022692"/>
    </source>
</evidence>
<evidence type="ECO:0000256" key="7">
    <source>
        <dbReference type="ARBA" id="ARBA00023136"/>
    </source>
</evidence>
<reference evidence="10" key="1">
    <citation type="submission" date="2023-07" db="EMBL/GenBank/DDBJ databases">
        <title>Chromosome-level genome assembly of Artemia franciscana.</title>
        <authorList>
            <person name="Jo E."/>
        </authorList>
    </citation>
    <scope>NUCLEOTIDE SEQUENCE</scope>
    <source>
        <tissue evidence="10">Whole body</tissue>
    </source>
</reference>
<evidence type="ECO:0000256" key="1">
    <source>
        <dbReference type="ARBA" id="ARBA00004251"/>
    </source>
</evidence>
<evidence type="ECO:0000256" key="2">
    <source>
        <dbReference type="ARBA" id="ARBA00022460"/>
    </source>
</evidence>
<keyword evidence="5" id="KW-0732">Signal</keyword>
<dbReference type="PANTHER" id="PTHR22907">
    <property type="entry name" value="GH04558P"/>
    <property type="match status" value="1"/>
</dbReference>
<dbReference type="InterPro" id="IPR001507">
    <property type="entry name" value="ZP_dom"/>
</dbReference>
<evidence type="ECO:0000313" key="11">
    <source>
        <dbReference type="Proteomes" id="UP001187531"/>
    </source>
</evidence>
<keyword evidence="2" id="KW-0193">Cuticle</keyword>
<dbReference type="EMBL" id="JAVRJZ010000009">
    <property type="protein sequence ID" value="KAK2718670.1"/>
    <property type="molecule type" value="Genomic_DNA"/>
</dbReference>
<dbReference type="SMART" id="SM00241">
    <property type="entry name" value="ZP"/>
    <property type="match status" value="1"/>
</dbReference>
<evidence type="ECO:0000256" key="6">
    <source>
        <dbReference type="ARBA" id="ARBA00022989"/>
    </source>
</evidence>
<proteinExistence type="predicted"/>
<feature type="region of interest" description="Disordered" evidence="8">
    <location>
        <begin position="356"/>
        <end position="379"/>
    </location>
</feature>
<accession>A0AA88HZ98</accession>
<name>A0AA88HZ98_ARTSF</name>
<dbReference type="InterPro" id="IPR057475">
    <property type="entry name" value="CUT_C"/>
</dbReference>
<dbReference type="InterPro" id="IPR051962">
    <property type="entry name" value="Cuticlin"/>
</dbReference>
<keyword evidence="6" id="KW-1133">Transmembrane helix</keyword>
<keyword evidence="4" id="KW-0812">Transmembrane</keyword>
<dbReference type="PROSITE" id="PS51034">
    <property type="entry name" value="ZP_2"/>
    <property type="match status" value="1"/>
</dbReference>
<comment type="caution">
    <text evidence="10">The sequence shown here is derived from an EMBL/GenBank/DDBJ whole genome shotgun (WGS) entry which is preliminary data.</text>
</comment>
<organism evidence="10 11">
    <name type="scientific">Artemia franciscana</name>
    <name type="common">Brine shrimp</name>
    <name type="synonym">Artemia sanfranciscana</name>
    <dbReference type="NCBI Taxonomy" id="6661"/>
    <lineage>
        <taxon>Eukaryota</taxon>
        <taxon>Metazoa</taxon>
        <taxon>Ecdysozoa</taxon>
        <taxon>Arthropoda</taxon>
        <taxon>Crustacea</taxon>
        <taxon>Branchiopoda</taxon>
        <taxon>Anostraca</taxon>
        <taxon>Artemiidae</taxon>
        <taxon>Artemia</taxon>
    </lineage>
</organism>
<evidence type="ECO:0000256" key="3">
    <source>
        <dbReference type="ARBA" id="ARBA00022475"/>
    </source>
</evidence>
<sequence length="461" mass="51902">TFVLFISITGGNEIRRSPKEDEFRSTTRHPGILVNGVETTTIATVAIQNDIGSSDSTIQDLKVDCTANEMIVRLITNGPFHGMVYPKGLTQHSSCLADFDELTPEPLVYRLPLRSCNTMFVDVEDGIEYHNIIVIQPHKKIVTNQGRDYQIRCRYQTRDRNVLSDFRFNLSVIGTPAPDSVTAIPPSTMRIFLGNPDEDFVAEKVKIGDPLTLVVALEEQDVYGMKITDCSVKDGIGWGEQMLYNSQGCPVDPEIMGPLIYSRSKTIAKVNFQAHKFPYTPSVYYQCQVSICKRKHGCEDVPPICDVAGNNLRRKRRIQRNTQEDFIVPQYYVGDSKFAQNATIEVFGGFYVTDTTDSRSSNPLGTEERDSPEEDKAEIPSKIPEEFIRLSFDPNEPAENIIFDAKIQRTFLVFCYRATDHLIAVILILVSRRRRRKAISTTGSSIYSGQYSNTAYSSHSS</sequence>
<keyword evidence="7" id="KW-0472">Membrane</keyword>
<dbReference type="Pfam" id="PF25057">
    <property type="entry name" value="CUT_N"/>
    <property type="match status" value="1"/>
</dbReference>
<comment type="subcellular location">
    <subcellularLocation>
        <location evidence="1">Cell membrane</location>
        <topology evidence="1">Single-pass type I membrane protein</topology>
    </subcellularLocation>
</comment>
<dbReference type="PANTHER" id="PTHR22907:SF54">
    <property type="entry name" value="GH04558P"/>
    <property type="match status" value="1"/>
</dbReference>
<dbReference type="InterPro" id="IPR042235">
    <property type="entry name" value="ZP-C_dom"/>
</dbReference>
<keyword evidence="3" id="KW-1003">Cell membrane</keyword>
<gene>
    <name evidence="10" type="ORF">QYM36_005864</name>
</gene>
<dbReference type="GO" id="GO:0042302">
    <property type="term" value="F:structural constituent of cuticle"/>
    <property type="evidence" value="ECO:0007669"/>
    <property type="project" value="UniProtKB-KW"/>
</dbReference>
<dbReference type="AlphaFoldDB" id="A0AA88HZ98"/>
<dbReference type="Proteomes" id="UP001187531">
    <property type="component" value="Unassembled WGS sequence"/>
</dbReference>
<dbReference type="Gene3D" id="2.60.40.4100">
    <property type="entry name" value="Zona pellucida, ZP-C domain"/>
    <property type="match status" value="1"/>
</dbReference>
<feature type="non-terminal residue" evidence="10">
    <location>
        <position position="1"/>
    </location>
</feature>
<evidence type="ECO:0000259" key="9">
    <source>
        <dbReference type="PROSITE" id="PS51034"/>
    </source>
</evidence>
<dbReference type="GO" id="GO:0005886">
    <property type="term" value="C:plasma membrane"/>
    <property type="evidence" value="ECO:0007669"/>
    <property type="project" value="UniProtKB-SubCell"/>
</dbReference>
<evidence type="ECO:0000256" key="5">
    <source>
        <dbReference type="ARBA" id="ARBA00022729"/>
    </source>
</evidence>
<evidence type="ECO:0000313" key="10">
    <source>
        <dbReference type="EMBL" id="KAK2718670.1"/>
    </source>
</evidence>